<evidence type="ECO:0000256" key="5">
    <source>
        <dbReference type="ARBA" id="ARBA00022777"/>
    </source>
</evidence>
<dbReference type="InterPro" id="IPR003594">
    <property type="entry name" value="HATPase_dom"/>
</dbReference>
<keyword evidence="6" id="KW-0902">Two-component regulatory system</keyword>
<feature type="domain" description="Phytochrome chromophore attachment site" evidence="7">
    <location>
        <begin position="461"/>
        <end position="609"/>
    </location>
</feature>
<dbReference type="SUPFAM" id="SSF55781">
    <property type="entry name" value="GAF domain-like"/>
    <property type="match status" value="3"/>
</dbReference>
<comment type="caution">
    <text evidence="9">The sequence shown here is derived from an EMBL/GenBank/DDBJ whole genome shotgun (WGS) entry which is preliminary data.</text>
</comment>
<dbReference type="RefSeq" id="WP_413274141.1">
    <property type="nucleotide sequence ID" value="NZ_JBHFNQ010000218.1"/>
</dbReference>
<name>A0ABV4XFL6_9CYAN</name>
<accession>A0ABV4XFL6</accession>
<dbReference type="SMART" id="SM00387">
    <property type="entry name" value="HATPase_c"/>
    <property type="match status" value="1"/>
</dbReference>
<dbReference type="InterPro" id="IPR029016">
    <property type="entry name" value="GAF-like_dom_sf"/>
</dbReference>
<sequence>MVDSISLIPKLASGFYEEKQLVNPEIAESYKRSVILQKIIARIWNASESLGIQNCAPIEVALEEIAKLLDIERCSFLWYLPNTKQINVPHEWVGEKQKLVSGEYCPLEIFTRAASALEKIASGIKNDLIYMKSGTDSMLASFEVIAQMLTQQTNTRSRRRRGEQSSLQKKDYAQLIIPVYRDTTKEIFQETSLGLIACYCSGPRNWSVNELDFLQLIAQQLAIAIRQSQIYERSQRQAQREKLINQITSQTRQSLDLETILNSAIAQLLDALEVDRCLVHLVETVSPTKSEVKQNILLENTNLELTESQAKSFWETAHQIAYRRQHLYEVYREPFPASLNDFDTQGPITQWVIKHRQSVVINDIAQDTRIGEQNEEYQKAAIKSSLVIPVQANNVLHAILYLNQCAYNRYWTKSDLELSEAVANQLAIAIHQACLYAQSRATMERESLLRVISNQIRRTLDLKTILQTTVKEVQNFLATDRVAIYQFTEGNQGELLVQETRENCSDIEQEMSHNCCFLRKYSYPYQGEVVQVINDVANADISDRHLVFLQQLQVRASLVVPIMKTEETTELDAEINNNKIWGLLIVQECNLPRVWQDSEVELLQQISTQLAIAIQQAELYKKSQLAAATAQKKAAALQQALYDLQQTQAQLIQTEKMSSLGQLVAGVAHEINNPVNFIYGNLTYINNYSKDLLKLINLYQEIYPNPNPEIQECSEEIDLEFLMLDMPKILSSMKVGTDRIRQIVLSLRNFSRLEQAEMKAVDIHEGIESTLLILQNRLKGNGTTPQIELIKEYGKIPLIECFAGQLNQVFMNIISNAIDALEEKTGKDNLSPTITIRTGLYDDNSIIIRIADNGPGIPAKAKKQLFDAFFTTKPVGKGTGLGLSISYQIVVERHQGALWCESTLGEGTEFFIKIPLVQPRKII</sequence>
<dbReference type="Gene3D" id="3.30.450.40">
    <property type="match status" value="3"/>
</dbReference>
<evidence type="ECO:0000313" key="10">
    <source>
        <dbReference type="Proteomes" id="UP001576774"/>
    </source>
</evidence>
<dbReference type="PANTHER" id="PTHR43065:SF48">
    <property type="entry name" value="HISTIDINE KINASE"/>
    <property type="match status" value="1"/>
</dbReference>
<gene>
    <name evidence="9" type="ORF">ACE1CC_30265</name>
</gene>
<evidence type="ECO:0000256" key="6">
    <source>
        <dbReference type="ARBA" id="ARBA00023012"/>
    </source>
</evidence>
<dbReference type="EC" id="2.7.13.3" evidence="3"/>
<evidence type="ECO:0000259" key="7">
    <source>
        <dbReference type="PROSITE" id="PS50046"/>
    </source>
</evidence>
<dbReference type="SMART" id="SM00065">
    <property type="entry name" value="GAF"/>
    <property type="match status" value="3"/>
</dbReference>
<dbReference type="Gene3D" id="1.10.287.130">
    <property type="match status" value="1"/>
</dbReference>
<dbReference type="SUPFAM" id="SSF55874">
    <property type="entry name" value="ATPase domain of HSP90 chaperone/DNA topoisomerase II/histidine kinase"/>
    <property type="match status" value="1"/>
</dbReference>
<dbReference type="PRINTS" id="PR00344">
    <property type="entry name" value="BCTRLSENSOR"/>
</dbReference>
<dbReference type="SMART" id="SM00388">
    <property type="entry name" value="HisKA"/>
    <property type="match status" value="1"/>
</dbReference>
<dbReference type="PROSITE" id="PS50046">
    <property type="entry name" value="PHYTOCHROME_2"/>
    <property type="match status" value="1"/>
</dbReference>
<dbReference type="InterPro" id="IPR004358">
    <property type="entry name" value="Sig_transdc_His_kin-like_C"/>
</dbReference>
<dbReference type="PANTHER" id="PTHR43065">
    <property type="entry name" value="SENSOR HISTIDINE KINASE"/>
    <property type="match status" value="1"/>
</dbReference>
<dbReference type="Gene3D" id="3.30.565.10">
    <property type="entry name" value="Histidine kinase-like ATPase, C-terminal domain"/>
    <property type="match status" value="1"/>
</dbReference>
<dbReference type="EMBL" id="JBHFNQ010000218">
    <property type="protein sequence ID" value="MFB2881157.1"/>
    <property type="molecule type" value="Genomic_DNA"/>
</dbReference>
<dbReference type="InterPro" id="IPR036890">
    <property type="entry name" value="HATPase_C_sf"/>
</dbReference>
<evidence type="ECO:0000256" key="4">
    <source>
        <dbReference type="ARBA" id="ARBA00022553"/>
    </source>
</evidence>
<evidence type="ECO:0000256" key="1">
    <source>
        <dbReference type="ARBA" id="ARBA00000085"/>
    </source>
</evidence>
<dbReference type="CDD" id="cd00082">
    <property type="entry name" value="HisKA"/>
    <property type="match status" value="1"/>
</dbReference>
<feature type="domain" description="Histidine kinase" evidence="8">
    <location>
        <begin position="666"/>
        <end position="918"/>
    </location>
</feature>
<dbReference type="InterPro" id="IPR003018">
    <property type="entry name" value="GAF"/>
</dbReference>
<proteinExistence type="inferred from homology"/>
<evidence type="ECO:0000259" key="8">
    <source>
        <dbReference type="PROSITE" id="PS50109"/>
    </source>
</evidence>
<dbReference type="Proteomes" id="UP001576774">
    <property type="component" value="Unassembled WGS sequence"/>
</dbReference>
<dbReference type="SUPFAM" id="SSF47384">
    <property type="entry name" value="Homodimeric domain of signal transducing histidine kinase"/>
    <property type="match status" value="1"/>
</dbReference>
<keyword evidence="4" id="KW-0597">Phosphoprotein</keyword>
<keyword evidence="10" id="KW-1185">Reference proteome</keyword>
<dbReference type="InterPro" id="IPR005467">
    <property type="entry name" value="His_kinase_dom"/>
</dbReference>
<keyword evidence="5" id="KW-0808">Transferase</keyword>
<keyword evidence="5" id="KW-0418">Kinase</keyword>
<comment type="similarity">
    <text evidence="2">In the N-terminal section; belongs to the phytochrome family.</text>
</comment>
<dbReference type="Pfam" id="PF01590">
    <property type="entry name" value="GAF"/>
    <property type="match status" value="3"/>
</dbReference>
<dbReference type="InterPro" id="IPR016132">
    <property type="entry name" value="Phyto_chromo_attachment"/>
</dbReference>
<evidence type="ECO:0000256" key="2">
    <source>
        <dbReference type="ARBA" id="ARBA00006402"/>
    </source>
</evidence>
<dbReference type="InterPro" id="IPR036097">
    <property type="entry name" value="HisK_dim/P_sf"/>
</dbReference>
<evidence type="ECO:0000256" key="3">
    <source>
        <dbReference type="ARBA" id="ARBA00012438"/>
    </source>
</evidence>
<dbReference type="PROSITE" id="PS50109">
    <property type="entry name" value="HIS_KIN"/>
    <property type="match status" value="1"/>
</dbReference>
<evidence type="ECO:0000313" key="9">
    <source>
        <dbReference type="EMBL" id="MFB2881157.1"/>
    </source>
</evidence>
<reference evidence="9 10" key="1">
    <citation type="submission" date="2024-09" db="EMBL/GenBank/DDBJ databases">
        <title>Floridaenema gen nov. (Aerosakkonemataceae, Aerosakkonematales ord. nov., Cyanobacteria) from benthic tropical and subtropical fresh waters, with the description of four new species.</title>
        <authorList>
            <person name="Moretto J.A."/>
            <person name="Berthold D.E."/>
            <person name="Lefler F.W."/>
            <person name="Huang I.-S."/>
            <person name="Laughinghouse H. IV."/>
        </authorList>
    </citation>
    <scope>NUCLEOTIDE SEQUENCE [LARGE SCALE GENOMIC DNA]</scope>
    <source>
        <strain evidence="9 10">BLCC-F46</strain>
    </source>
</reference>
<dbReference type="InterPro" id="IPR003661">
    <property type="entry name" value="HisK_dim/P_dom"/>
</dbReference>
<protein>
    <recommendedName>
        <fullName evidence="3">histidine kinase</fullName>
        <ecNumber evidence="3">2.7.13.3</ecNumber>
    </recommendedName>
</protein>
<comment type="catalytic activity">
    <reaction evidence="1">
        <text>ATP + protein L-histidine = ADP + protein N-phospho-L-histidine.</text>
        <dbReference type="EC" id="2.7.13.3"/>
    </reaction>
</comment>
<organism evidence="9 10">
    <name type="scientific">Floridaenema aerugineum BLCC-F46</name>
    <dbReference type="NCBI Taxonomy" id="3153654"/>
    <lineage>
        <taxon>Bacteria</taxon>
        <taxon>Bacillati</taxon>
        <taxon>Cyanobacteriota</taxon>
        <taxon>Cyanophyceae</taxon>
        <taxon>Oscillatoriophycideae</taxon>
        <taxon>Aerosakkonematales</taxon>
        <taxon>Aerosakkonemataceae</taxon>
        <taxon>Floridanema</taxon>
        <taxon>Floridanema aerugineum</taxon>
    </lineage>
</organism>
<dbReference type="Pfam" id="PF02518">
    <property type="entry name" value="HATPase_c"/>
    <property type="match status" value="1"/>
</dbReference>